<evidence type="ECO:0000313" key="19">
    <source>
        <dbReference type="EMBL" id="SQC48249.1"/>
    </source>
</evidence>
<evidence type="ECO:0000256" key="1">
    <source>
        <dbReference type="ARBA" id="ARBA00004429"/>
    </source>
</evidence>
<reference evidence="19 20" key="1">
    <citation type="submission" date="2018-06" db="EMBL/GenBank/DDBJ databases">
        <authorList>
            <consortium name="Pathogen Informatics"/>
            <person name="Doyle S."/>
        </authorList>
    </citation>
    <scope>NUCLEOTIDE SEQUENCE [LARGE SCALE GENOMIC DNA]</scope>
    <source>
        <strain evidence="19 20">NCTC13465</strain>
    </source>
</reference>
<evidence type="ECO:0000256" key="14">
    <source>
        <dbReference type="ARBA" id="ARBA00048394"/>
    </source>
</evidence>
<feature type="transmembrane region" description="Helical" evidence="17">
    <location>
        <begin position="21"/>
        <end position="40"/>
    </location>
</feature>
<gene>
    <name evidence="19" type="primary">aroP_2</name>
    <name evidence="19" type="ORF">NCTC13465_04440</name>
</gene>
<evidence type="ECO:0000256" key="9">
    <source>
        <dbReference type="ARBA" id="ARBA00023136"/>
    </source>
</evidence>
<comment type="function">
    <text evidence="10">Permease that is involved in the active transport across the cytoplasmic membrane of all three aromatic amino acids, phenylalanine, tyrosine and tryptophan.</text>
</comment>
<comment type="catalytic activity">
    <reaction evidence="15">
        <text>L-tyrosine(in) + H(+)(in) = L-tyrosine(out) + H(+)(out)</text>
        <dbReference type="Rhea" id="RHEA:28875"/>
        <dbReference type="ChEBI" id="CHEBI:15378"/>
        <dbReference type="ChEBI" id="CHEBI:58315"/>
    </reaction>
    <physiologicalReaction direction="right-to-left" evidence="15">
        <dbReference type="Rhea" id="RHEA:28877"/>
    </physiologicalReaction>
</comment>
<keyword evidence="5" id="KW-0997">Cell inner membrane</keyword>
<evidence type="ECO:0000256" key="17">
    <source>
        <dbReference type="SAM" id="Phobius"/>
    </source>
</evidence>
<dbReference type="EMBL" id="UAWQ01000019">
    <property type="protein sequence ID" value="SQC48249.1"/>
    <property type="molecule type" value="Genomic_DNA"/>
</dbReference>
<dbReference type="Gene3D" id="1.20.1740.10">
    <property type="entry name" value="Amino acid/polyamine transporter I"/>
    <property type="match status" value="1"/>
</dbReference>
<evidence type="ECO:0000256" key="3">
    <source>
        <dbReference type="ARBA" id="ARBA00022448"/>
    </source>
</evidence>
<dbReference type="GO" id="GO:0005886">
    <property type="term" value="C:plasma membrane"/>
    <property type="evidence" value="ECO:0007669"/>
    <property type="project" value="UniProtKB-SubCell"/>
</dbReference>
<comment type="similarity">
    <text evidence="2">Belongs to the amino acid-polyamine-organocation (APC) superfamily. Amino acid transporter (AAT) (TC 2.A.3.1) family.</text>
</comment>
<evidence type="ECO:0000256" key="7">
    <source>
        <dbReference type="ARBA" id="ARBA00022970"/>
    </source>
</evidence>
<evidence type="ECO:0000256" key="12">
    <source>
        <dbReference type="ARBA" id="ARBA00041728"/>
    </source>
</evidence>
<dbReference type="AlphaFoldDB" id="A0A2X3HHI2"/>
<evidence type="ECO:0000259" key="18">
    <source>
        <dbReference type="Pfam" id="PF00324"/>
    </source>
</evidence>
<evidence type="ECO:0000256" key="2">
    <source>
        <dbReference type="ARBA" id="ARBA00008583"/>
    </source>
</evidence>
<evidence type="ECO:0000256" key="8">
    <source>
        <dbReference type="ARBA" id="ARBA00022989"/>
    </source>
</evidence>
<protein>
    <recommendedName>
        <fullName evidence="11">Aromatic amino acid transport protein AroP</fullName>
    </recommendedName>
    <alternativeName>
        <fullName evidence="12">Aromatic amino acid:H(+) symporter AroP</fullName>
    </alternativeName>
    <alternativeName>
        <fullName evidence="13">General aromatic amino acid permease</fullName>
    </alternativeName>
</protein>
<dbReference type="Pfam" id="PF00324">
    <property type="entry name" value="AA_permease"/>
    <property type="match status" value="1"/>
</dbReference>
<keyword evidence="7" id="KW-0029">Amino-acid transport</keyword>
<comment type="subcellular location">
    <subcellularLocation>
        <location evidence="1">Cell inner membrane</location>
        <topology evidence="1">Multi-pass membrane protein</topology>
    </subcellularLocation>
</comment>
<evidence type="ECO:0000256" key="11">
    <source>
        <dbReference type="ARBA" id="ARBA00040443"/>
    </source>
</evidence>
<feature type="domain" description="Amino acid permease/ SLC12A" evidence="18">
    <location>
        <begin position="18"/>
        <end position="220"/>
    </location>
</feature>
<evidence type="ECO:0000256" key="4">
    <source>
        <dbReference type="ARBA" id="ARBA00022475"/>
    </source>
</evidence>
<dbReference type="GO" id="GO:0006865">
    <property type="term" value="P:amino acid transport"/>
    <property type="evidence" value="ECO:0007669"/>
    <property type="project" value="UniProtKB-KW"/>
</dbReference>
<dbReference type="InterPro" id="IPR004841">
    <property type="entry name" value="AA-permease/SLC12A_dom"/>
</dbReference>
<feature type="transmembrane region" description="Helical" evidence="17">
    <location>
        <begin position="124"/>
        <end position="141"/>
    </location>
</feature>
<evidence type="ECO:0000256" key="6">
    <source>
        <dbReference type="ARBA" id="ARBA00022692"/>
    </source>
</evidence>
<feature type="transmembrane region" description="Helical" evidence="17">
    <location>
        <begin position="195"/>
        <end position="216"/>
    </location>
</feature>
<keyword evidence="6 17" id="KW-0812">Transmembrane</keyword>
<comment type="catalytic activity">
    <reaction evidence="16">
        <text>L-phenylalanine(in) + H(+)(in) = L-phenylalanine(out) + H(+)(out)</text>
        <dbReference type="Rhea" id="RHEA:28923"/>
        <dbReference type="ChEBI" id="CHEBI:15378"/>
        <dbReference type="ChEBI" id="CHEBI:58095"/>
    </reaction>
    <physiologicalReaction direction="right-to-left" evidence="16">
        <dbReference type="Rhea" id="RHEA:28925"/>
    </physiologicalReaction>
</comment>
<proteinExistence type="inferred from homology"/>
<keyword evidence="4" id="KW-1003">Cell membrane</keyword>
<dbReference type="Proteomes" id="UP000251721">
    <property type="component" value="Unassembled WGS sequence"/>
</dbReference>
<accession>A0A2X3HHI2</accession>
<organism evidence="19 20">
    <name type="scientific">Klebsiella pneumoniae</name>
    <dbReference type="NCBI Taxonomy" id="573"/>
    <lineage>
        <taxon>Bacteria</taxon>
        <taxon>Pseudomonadati</taxon>
        <taxon>Pseudomonadota</taxon>
        <taxon>Gammaproteobacteria</taxon>
        <taxon>Enterobacterales</taxon>
        <taxon>Enterobacteriaceae</taxon>
        <taxon>Klebsiella/Raoultella group</taxon>
        <taxon>Klebsiella</taxon>
        <taxon>Klebsiella pneumoniae complex</taxon>
    </lineage>
</organism>
<evidence type="ECO:0000256" key="16">
    <source>
        <dbReference type="ARBA" id="ARBA00048776"/>
    </source>
</evidence>
<dbReference type="PROSITE" id="PS00218">
    <property type="entry name" value="AMINO_ACID_PERMEASE_1"/>
    <property type="match status" value="1"/>
</dbReference>
<keyword evidence="8 17" id="KW-1133">Transmembrane helix</keyword>
<feature type="transmembrane region" description="Helical" evidence="17">
    <location>
        <begin position="153"/>
        <end position="175"/>
    </location>
</feature>
<name>A0A2X3HHI2_KLEPN</name>
<feature type="transmembrane region" description="Helical" evidence="17">
    <location>
        <begin position="46"/>
        <end position="62"/>
    </location>
</feature>
<dbReference type="GO" id="GO:0055085">
    <property type="term" value="P:transmembrane transport"/>
    <property type="evidence" value="ECO:0007669"/>
    <property type="project" value="InterPro"/>
</dbReference>
<dbReference type="InterPro" id="IPR004840">
    <property type="entry name" value="Amino_acid_permease_CS"/>
</dbReference>
<keyword evidence="9 17" id="KW-0472">Membrane</keyword>
<evidence type="ECO:0000313" key="20">
    <source>
        <dbReference type="Proteomes" id="UP000251721"/>
    </source>
</evidence>
<evidence type="ECO:0000256" key="10">
    <source>
        <dbReference type="ARBA" id="ARBA00037317"/>
    </source>
</evidence>
<evidence type="ECO:0000256" key="15">
    <source>
        <dbReference type="ARBA" id="ARBA00048727"/>
    </source>
</evidence>
<feature type="transmembrane region" description="Helical" evidence="17">
    <location>
        <begin position="83"/>
        <end position="104"/>
    </location>
</feature>
<keyword evidence="3" id="KW-0813">Transport</keyword>
<dbReference type="PANTHER" id="PTHR43495">
    <property type="entry name" value="GABA PERMEASE"/>
    <property type="match status" value="1"/>
</dbReference>
<sequence length="227" mass="24697">MEGQQHGDRLKRGLKNRHIQLIALGGAIGTGLFLGSASVIQSAGPGIILGYAIAGFIAFLIMRQLGEMVVEEPVAGSFSHFAYKYWGGFAGFASGWNYWVLYVLVAMAELTAVGKYIQFWWPEIPTWASAAVFFIAINAINLTNVKVFGEMEFWFAIIKVVAVVAMILFGGWLLFSGNGGPQATVRNLWDQGGFLPHGFYGLVMMMAIIMFSFGGLELGGDHRRGSG</sequence>
<evidence type="ECO:0000256" key="5">
    <source>
        <dbReference type="ARBA" id="ARBA00022519"/>
    </source>
</evidence>
<evidence type="ECO:0000256" key="13">
    <source>
        <dbReference type="ARBA" id="ARBA00042267"/>
    </source>
</evidence>
<comment type="catalytic activity">
    <reaction evidence="14">
        <text>L-tryptophan(in) + H(+)(in) = L-tryptophan(out) + H(+)(out)</text>
        <dbReference type="Rhea" id="RHEA:28879"/>
        <dbReference type="ChEBI" id="CHEBI:15378"/>
        <dbReference type="ChEBI" id="CHEBI:57912"/>
    </reaction>
    <physiologicalReaction direction="right-to-left" evidence="14">
        <dbReference type="Rhea" id="RHEA:28881"/>
    </physiologicalReaction>
</comment>
<dbReference type="PANTHER" id="PTHR43495:SF4">
    <property type="entry name" value="AROMATIC AMINO ACID TRANSPORT PROTEIN AROP"/>
    <property type="match status" value="1"/>
</dbReference>